<evidence type="ECO:0000313" key="2">
    <source>
        <dbReference type="Proteomes" id="UP000193642"/>
    </source>
</evidence>
<evidence type="ECO:0000313" key="1">
    <source>
        <dbReference type="EMBL" id="ORY44127.1"/>
    </source>
</evidence>
<sequence>MSKLRHARAEISSLITNLEHSQRTHDTEQTAAYKKIKILDSLCDKKSDDIMLLKFEKDELKRLNQNLFQQTDPERESHWMKMVEELRVKKEASDYFHSKLCFDSLSATNHHQSETIAILQAKLKKVQTDLVGKDGEIQQIQFHQNCLTTESASSKIIIAFLEDKVAFFRKEVPKHQGRLHATKKNINHTPRTAWTLSLNNKLTDQITQIRRDWAKTSTTFQRKIGKITGKLKHITQLKSQLETRLKTTDKEVAMLKIMLAAVPEEIMAL</sequence>
<gene>
    <name evidence="1" type="ORF">BCR33DRAFT_785363</name>
</gene>
<organism evidence="1 2">
    <name type="scientific">Rhizoclosmatium globosum</name>
    <dbReference type="NCBI Taxonomy" id="329046"/>
    <lineage>
        <taxon>Eukaryota</taxon>
        <taxon>Fungi</taxon>
        <taxon>Fungi incertae sedis</taxon>
        <taxon>Chytridiomycota</taxon>
        <taxon>Chytridiomycota incertae sedis</taxon>
        <taxon>Chytridiomycetes</taxon>
        <taxon>Chytridiales</taxon>
        <taxon>Chytriomycetaceae</taxon>
        <taxon>Rhizoclosmatium</taxon>
    </lineage>
</organism>
<dbReference type="Proteomes" id="UP000193642">
    <property type="component" value="Unassembled WGS sequence"/>
</dbReference>
<reference evidence="1 2" key="1">
    <citation type="submission" date="2016-07" db="EMBL/GenBank/DDBJ databases">
        <title>Pervasive Adenine N6-methylation of Active Genes in Fungi.</title>
        <authorList>
            <consortium name="DOE Joint Genome Institute"/>
            <person name="Mondo S.J."/>
            <person name="Dannebaum R.O."/>
            <person name="Kuo R.C."/>
            <person name="Labutti K."/>
            <person name="Haridas S."/>
            <person name="Kuo A."/>
            <person name="Salamov A."/>
            <person name="Ahrendt S.R."/>
            <person name="Lipzen A."/>
            <person name="Sullivan W."/>
            <person name="Andreopoulos W.B."/>
            <person name="Clum A."/>
            <person name="Lindquist E."/>
            <person name="Daum C."/>
            <person name="Ramamoorthy G.K."/>
            <person name="Gryganskyi A."/>
            <person name="Culley D."/>
            <person name="Magnuson J.K."/>
            <person name="James T.Y."/>
            <person name="O'Malley M.A."/>
            <person name="Stajich J.E."/>
            <person name="Spatafora J.W."/>
            <person name="Visel A."/>
            <person name="Grigoriev I.V."/>
        </authorList>
    </citation>
    <scope>NUCLEOTIDE SEQUENCE [LARGE SCALE GENOMIC DNA]</scope>
    <source>
        <strain evidence="1 2">JEL800</strain>
    </source>
</reference>
<accession>A0A1Y2CB51</accession>
<protein>
    <submittedName>
        <fullName evidence="1">Uncharacterized protein</fullName>
    </submittedName>
</protein>
<name>A0A1Y2CB51_9FUNG</name>
<proteinExistence type="predicted"/>
<comment type="caution">
    <text evidence="1">The sequence shown here is derived from an EMBL/GenBank/DDBJ whole genome shotgun (WGS) entry which is preliminary data.</text>
</comment>
<dbReference type="AlphaFoldDB" id="A0A1Y2CB51"/>
<dbReference type="EMBL" id="MCGO01000023">
    <property type="protein sequence ID" value="ORY44127.1"/>
    <property type="molecule type" value="Genomic_DNA"/>
</dbReference>
<keyword evidence="2" id="KW-1185">Reference proteome</keyword>